<accession>A0A6N2TED6</accession>
<keyword evidence="8 12" id="KW-0808">Transferase</keyword>
<dbReference type="Gene3D" id="3.40.1030.10">
    <property type="entry name" value="Nucleoside phosphorylase/phosphoribosyltransferase catalytic domain"/>
    <property type="match status" value="1"/>
</dbReference>
<dbReference type="GO" id="GO:0005829">
    <property type="term" value="C:cytosol"/>
    <property type="evidence" value="ECO:0007669"/>
    <property type="project" value="TreeGrafter"/>
</dbReference>
<evidence type="ECO:0000256" key="2">
    <source>
        <dbReference type="ARBA" id="ARBA00003877"/>
    </source>
</evidence>
<evidence type="ECO:0000256" key="9">
    <source>
        <dbReference type="ARBA" id="ARBA00048453"/>
    </source>
</evidence>
<evidence type="ECO:0000256" key="1">
    <source>
        <dbReference type="ARBA" id="ARBA00001066"/>
    </source>
</evidence>
<evidence type="ECO:0000256" key="5">
    <source>
        <dbReference type="ARBA" id="ARBA00011889"/>
    </source>
</evidence>
<dbReference type="EMBL" id="CACRSY010000010">
    <property type="protein sequence ID" value="VYT02972.1"/>
    <property type="molecule type" value="Genomic_DNA"/>
</dbReference>
<dbReference type="Gene3D" id="1.20.970.10">
    <property type="entry name" value="Transferase, Pyrimidine Nucleoside Phosphorylase, Chain C"/>
    <property type="match status" value="1"/>
</dbReference>
<comment type="similarity">
    <text evidence="3">Belongs to the thymidine/pyrimidine-nucleoside phosphorylase family.</text>
</comment>
<comment type="function">
    <text evidence="2">Catalyzes phosphorolysis of the pyrimidine nucleosides uridine, thymidine and 2'-deoxyuridine with the formation of the corresponding pyrimidine base and ribose-1-phosphate.</text>
</comment>
<dbReference type="SMART" id="SM00941">
    <property type="entry name" value="PYNP_C"/>
    <property type="match status" value="1"/>
</dbReference>
<dbReference type="AlphaFoldDB" id="A0A6N2TED6"/>
<comment type="catalytic activity">
    <reaction evidence="10">
        <text>thymidine + phosphate = 2-deoxy-alpha-D-ribose 1-phosphate + thymine</text>
        <dbReference type="Rhea" id="RHEA:16037"/>
        <dbReference type="ChEBI" id="CHEBI:17748"/>
        <dbReference type="ChEBI" id="CHEBI:17821"/>
        <dbReference type="ChEBI" id="CHEBI:43474"/>
        <dbReference type="ChEBI" id="CHEBI:57259"/>
        <dbReference type="EC" id="2.4.2.2"/>
    </reaction>
</comment>
<dbReference type="PIRSF" id="PIRSF000478">
    <property type="entry name" value="TP_PyNP"/>
    <property type="match status" value="1"/>
</dbReference>
<dbReference type="SUPFAM" id="SSF47648">
    <property type="entry name" value="Nucleoside phosphorylase/phosphoribosyltransferase N-terminal domain"/>
    <property type="match status" value="1"/>
</dbReference>
<dbReference type="NCBIfam" id="TIGR02644">
    <property type="entry name" value="Y_phosphoryl"/>
    <property type="match status" value="1"/>
</dbReference>
<dbReference type="GO" id="GO:0009032">
    <property type="term" value="F:thymidine phosphorylase activity"/>
    <property type="evidence" value="ECO:0007669"/>
    <property type="project" value="TreeGrafter"/>
</dbReference>
<dbReference type="Pfam" id="PF00591">
    <property type="entry name" value="Glycos_transf_3"/>
    <property type="match status" value="1"/>
</dbReference>
<name>A0A6N2TED6_BLAHA</name>
<reference evidence="12" key="1">
    <citation type="submission" date="2019-11" db="EMBL/GenBank/DDBJ databases">
        <authorList>
            <person name="Feng L."/>
        </authorList>
    </citation>
    <scope>NUCLEOTIDE SEQUENCE</scope>
    <source>
        <strain evidence="12">BhanseniiLFYP23</strain>
    </source>
</reference>
<dbReference type="EC" id="2.4.2.2" evidence="5"/>
<evidence type="ECO:0000256" key="7">
    <source>
        <dbReference type="ARBA" id="ARBA00022676"/>
    </source>
</evidence>
<dbReference type="InterPro" id="IPR036566">
    <property type="entry name" value="PYNP-like_C_sf"/>
</dbReference>
<keyword evidence="7 12" id="KW-0328">Glycosyltransferase</keyword>
<evidence type="ECO:0000256" key="6">
    <source>
        <dbReference type="ARBA" id="ARBA00014680"/>
    </source>
</evidence>
<dbReference type="InterPro" id="IPR035902">
    <property type="entry name" value="Nuc_phospho_transferase"/>
</dbReference>
<dbReference type="InterPro" id="IPR000053">
    <property type="entry name" value="Thymidine/pyrmidine_PPase"/>
</dbReference>
<comment type="catalytic activity">
    <reaction evidence="1">
        <text>2'-deoxyuridine + phosphate = 2-deoxy-alpha-D-ribose 1-phosphate + uracil</text>
        <dbReference type="Rhea" id="RHEA:22824"/>
        <dbReference type="ChEBI" id="CHEBI:16450"/>
        <dbReference type="ChEBI" id="CHEBI:17568"/>
        <dbReference type="ChEBI" id="CHEBI:43474"/>
        <dbReference type="ChEBI" id="CHEBI:57259"/>
        <dbReference type="EC" id="2.4.2.2"/>
    </reaction>
</comment>
<dbReference type="SUPFAM" id="SSF52418">
    <property type="entry name" value="Nucleoside phosphorylase/phosphoribosyltransferase catalytic domain"/>
    <property type="match status" value="1"/>
</dbReference>
<comment type="subunit">
    <text evidence="4">Homodimer.</text>
</comment>
<evidence type="ECO:0000256" key="4">
    <source>
        <dbReference type="ARBA" id="ARBA00011738"/>
    </source>
</evidence>
<proteinExistence type="inferred from homology"/>
<dbReference type="NCBIfam" id="NF004490">
    <property type="entry name" value="PRK05820.1"/>
    <property type="match status" value="1"/>
</dbReference>
<evidence type="ECO:0000256" key="3">
    <source>
        <dbReference type="ARBA" id="ARBA00006915"/>
    </source>
</evidence>
<evidence type="ECO:0000313" key="12">
    <source>
        <dbReference type="EMBL" id="VYT02972.1"/>
    </source>
</evidence>
<dbReference type="InterPro" id="IPR018090">
    <property type="entry name" value="Pyrmidine_PPas_bac/euk"/>
</dbReference>
<protein>
    <recommendedName>
        <fullName evidence="6">Pyrimidine-nucleoside phosphorylase</fullName>
        <ecNumber evidence="5">2.4.2.2</ecNumber>
    </recommendedName>
</protein>
<dbReference type="Gene3D" id="3.90.1170.30">
    <property type="entry name" value="Pyrimidine nucleoside phosphorylase-like, C-terminal domain"/>
    <property type="match status" value="1"/>
</dbReference>
<gene>
    <name evidence="12" type="primary">pdp</name>
    <name evidence="12" type="ORF">BHLFYP23_02521</name>
</gene>
<dbReference type="GO" id="GO:0004645">
    <property type="term" value="F:1,4-alpha-oligoglucan phosphorylase activity"/>
    <property type="evidence" value="ECO:0007669"/>
    <property type="project" value="InterPro"/>
</dbReference>
<dbReference type="PROSITE" id="PS00647">
    <property type="entry name" value="THYMID_PHOSPHORYLASE"/>
    <property type="match status" value="1"/>
</dbReference>
<dbReference type="Pfam" id="PF07831">
    <property type="entry name" value="PYNP_C"/>
    <property type="match status" value="1"/>
</dbReference>
<dbReference type="RefSeq" id="WP_004220526.1">
    <property type="nucleotide sequence ID" value="NZ_CACRSY010000010.1"/>
</dbReference>
<dbReference type="InterPro" id="IPR036320">
    <property type="entry name" value="Glycosyl_Trfase_fam3_N_dom_sf"/>
</dbReference>
<evidence type="ECO:0000256" key="10">
    <source>
        <dbReference type="ARBA" id="ARBA00048525"/>
    </source>
</evidence>
<dbReference type="InterPro" id="IPR017459">
    <property type="entry name" value="Glycosyl_Trfase_fam3_N_dom"/>
</dbReference>
<dbReference type="GO" id="GO:0006213">
    <property type="term" value="P:pyrimidine nucleoside metabolic process"/>
    <property type="evidence" value="ECO:0007669"/>
    <property type="project" value="InterPro"/>
</dbReference>
<dbReference type="FunFam" id="3.40.1030.10:FF:000003">
    <property type="entry name" value="Pyrimidine-nucleoside phosphorylase"/>
    <property type="match status" value="1"/>
</dbReference>
<dbReference type="PANTHER" id="PTHR10515">
    <property type="entry name" value="THYMIDINE PHOSPHORYLASE"/>
    <property type="match status" value="1"/>
</dbReference>
<dbReference type="NCBIfam" id="NF004747">
    <property type="entry name" value="PRK06078.1"/>
    <property type="match status" value="1"/>
</dbReference>
<sequence>MRMYDLIMKKRNGEALTKEEIQYMITEYVDGKIPDYQMSAFLMAVYFKGMNEEETLAMTQAVAHSGDMVDLSGIEGMKVDKHSTGGVGDKTTLVIAPIVASCGVKVAKMSGRGLGHTGGTVDKMEAIPGMRTSLDREEFFDVVNKTGLSVIGQSGNLAPADKKLYALRDVTATVDSIPLIAVSIMSKKLAAGNDGILLDVKTGSGAFMKTVEDSIALAKEMVSIGENAGKKMAALITNMDIPLGHNIGNSLEVIEAVETLKGKGPADLTEVCLQLASNMLYLAGKGTEEACRALAENAIRSGAALERLVAMVEAQGGDSEVILNPEKFEKAPYVYEVKAEKDGYITHIDAEGCGIASAMLGAGRETKESEIDYTAGIILHKKTGEKVEKGDVLAALYTSKEELFEAAAEKYKKSIFIEEEAPKKEPLVYARVTPKGIEKY</sequence>
<dbReference type="Pfam" id="PF02885">
    <property type="entry name" value="Glycos_trans_3N"/>
    <property type="match status" value="1"/>
</dbReference>
<dbReference type="InterPro" id="IPR013102">
    <property type="entry name" value="PYNP_C"/>
</dbReference>
<dbReference type="PANTHER" id="PTHR10515:SF0">
    <property type="entry name" value="THYMIDINE PHOSPHORYLASE"/>
    <property type="match status" value="1"/>
</dbReference>
<dbReference type="InterPro" id="IPR017872">
    <property type="entry name" value="Pyrmidine_PPase_CS"/>
</dbReference>
<evidence type="ECO:0000259" key="11">
    <source>
        <dbReference type="SMART" id="SM00941"/>
    </source>
</evidence>
<dbReference type="InterPro" id="IPR000312">
    <property type="entry name" value="Glycosyl_Trfase_fam3"/>
</dbReference>
<comment type="catalytic activity">
    <reaction evidence="9">
        <text>uridine + phosphate = alpha-D-ribose 1-phosphate + uracil</text>
        <dbReference type="Rhea" id="RHEA:24388"/>
        <dbReference type="ChEBI" id="CHEBI:16704"/>
        <dbReference type="ChEBI" id="CHEBI:17568"/>
        <dbReference type="ChEBI" id="CHEBI:43474"/>
        <dbReference type="ChEBI" id="CHEBI:57720"/>
        <dbReference type="EC" id="2.4.2.2"/>
    </reaction>
</comment>
<dbReference type="SUPFAM" id="SSF54680">
    <property type="entry name" value="Pyrimidine nucleoside phosphorylase C-terminal domain"/>
    <property type="match status" value="1"/>
</dbReference>
<feature type="domain" description="Pyrimidine nucleoside phosphorylase C-terminal" evidence="11">
    <location>
        <begin position="344"/>
        <end position="418"/>
    </location>
</feature>
<dbReference type="GO" id="GO:0006206">
    <property type="term" value="P:pyrimidine nucleobase metabolic process"/>
    <property type="evidence" value="ECO:0007669"/>
    <property type="project" value="InterPro"/>
</dbReference>
<organism evidence="12">
    <name type="scientific">Blautia hansenii</name>
    <name type="common">Ruminococcus hansenii</name>
    <dbReference type="NCBI Taxonomy" id="1322"/>
    <lineage>
        <taxon>Bacteria</taxon>
        <taxon>Bacillati</taxon>
        <taxon>Bacillota</taxon>
        <taxon>Clostridia</taxon>
        <taxon>Lachnospirales</taxon>
        <taxon>Lachnospiraceae</taxon>
        <taxon>Blautia</taxon>
    </lineage>
</organism>
<evidence type="ECO:0000256" key="8">
    <source>
        <dbReference type="ARBA" id="ARBA00022679"/>
    </source>
</evidence>